<gene>
    <name evidence="3" type="ORF">POSPLADRAFT_1164739</name>
</gene>
<keyword evidence="4" id="KW-1185">Reference proteome</keyword>
<dbReference type="OrthoDB" id="2121319at2759"/>
<feature type="region of interest" description="Disordered" evidence="2">
    <location>
        <begin position="377"/>
        <end position="425"/>
    </location>
</feature>
<name>A0A1X6NFX0_9APHY</name>
<feature type="compositionally biased region" description="Polar residues" evidence="2">
    <location>
        <begin position="596"/>
        <end position="611"/>
    </location>
</feature>
<feature type="compositionally biased region" description="Basic and acidic residues" evidence="2">
    <location>
        <begin position="71"/>
        <end position="90"/>
    </location>
</feature>
<feature type="compositionally biased region" description="Basic and acidic residues" evidence="2">
    <location>
        <begin position="818"/>
        <end position="832"/>
    </location>
</feature>
<accession>A0A1X6NFX0</accession>
<feature type="region of interest" description="Disordered" evidence="2">
    <location>
        <begin position="447"/>
        <end position="485"/>
    </location>
</feature>
<feature type="compositionally biased region" description="Basic residues" evidence="2">
    <location>
        <begin position="397"/>
        <end position="408"/>
    </location>
</feature>
<dbReference type="AlphaFoldDB" id="A0A1X6NFX0"/>
<feature type="compositionally biased region" description="Low complexity" evidence="2">
    <location>
        <begin position="743"/>
        <end position="753"/>
    </location>
</feature>
<proteinExistence type="predicted"/>
<evidence type="ECO:0000313" key="4">
    <source>
        <dbReference type="Proteomes" id="UP000194127"/>
    </source>
</evidence>
<dbReference type="STRING" id="670580.A0A1X6NFX0"/>
<feature type="compositionally biased region" description="Polar residues" evidence="2">
    <location>
        <begin position="543"/>
        <end position="552"/>
    </location>
</feature>
<feature type="region of interest" description="Disordered" evidence="2">
    <location>
        <begin position="806"/>
        <end position="851"/>
    </location>
</feature>
<evidence type="ECO:0000313" key="3">
    <source>
        <dbReference type="EMBL" id="OSX67392.1"/>
    </source>
</evidence>
<feature type="compositionally biased region" description="Polar residues" evidence="2">
    <location>
        <begin position="754"/>
        <end position="768"/>
    </location>
</feature>
<feature type="region of interest" description="Disordered" evidence="2">
    <location>
        <begin position="230"/>
        <end position="255"/>
    </location>
</feature>
<dbReference type="GeneID" id="36332792"/>
<sequence>MATTASARATPASRRSPPVGPPTASTPSPSIARGATARSAVSPRVSSSLNGPAGRRGSIKSAVAPTPVTHGEPRETRESLSASLKEETEKKEQLLVQLQDKEQTIAGLTTDNSSLSSALNAAETRLAELYADQSRMEEEMAARFEVIDKLRTQVRDLEKEKREMHRRYNEQRLLTQQKTATFEAERQAFYDNEQHLKSRIQTLTQARKQPSIPLTSPSVVSVAMSESVTEVEEELSQPPQEAPKQDVGDPEQEPAEMTALKLELSTLSTSYTSLHSTLALLQTQLVDLKRVNNELQEENESYNILLREKTLNGQFDILRMGAGAGTSETSVSESGDDGDAEVESRDSESLRSRNTGRSMLDPVDELAEEHEHELDPAFELDGDQEQDSREAEDVSRNPRRHARKHSSHSSRSPAPRGESLANLPITGPGLDLAAELGRAENKDILVGGTSLENERAAHKNRKGRKTSGSETARKVSSASEPVMDSSAPVTDIDALRNEVKSLKDANKALSLYASKIIDRIISQEGFEHVLAVDYDKMSPPPTATNFTTFSNIPKSPSPPAQQPQKKGRPQSAIFPFSSSSAMANGPASPNPERLTTFGSPTPPSAQRNSSAGALPPPMSSRASRRSLSFDWKSFSMFGGGDKKPEPSPNLRPLTLRVGSNPVVTGARKLETQEDEEDRKERERLNATMKLMGIEKPVVPVVQKSYSSSSNPASMGLGVLDTNVIKQPNATMGAANSPAPPTPSRFSFFRRNSSMTVSDTSSMRSSAQGSPHPGASTPNLTEEALEQAEAENTLAALDAHERQLSAEIAKGAGGGYTEIVRRTGDRRSSRKSGESASTVWSAGMSKGEDGDD</sequence>
<dbReference type="Proteomes" id="UP000194127">
    <property type="component" value="Unassembled WGS sequence"/>
</dbReference>
<feature type="compositionally biased region" description="Basic and acidic residues" evidence="2">
    <location>
        <begin position="386"/>
        <end position="396"/>
    </location>
</feature>
<feature type="compositionally biased region" description="Low complexity" evidence="2">
    <location>
        <begin position="37"/>
        <end position="48"/>
    </location>
</feature>
<feature type="compositionally biased region" description="Low complexity" evidence="2">
    <location>
        <begin position="619"/>
        <end position="628"/>
    </location>
</feature>
<protein>
    <submittedName>
        <fullName evidence="3">Uncharacterized protein</fullName>
    </submittedName>
</protein>
<dbReference type="RefSeq" id="XP_024344186.1">
    <property type="nucleotide sequence ID" value="XM_024487843.1"/>
</dbReference>
<keyword evidence="1" id="KW-0175">Coiled coil</keyword>
<feature type="coiled-coil region" evidence="1">
    <location>
        <begin position="278"/>
        <end position="312"/>
    </location>
</feature>
<dbReference type="PANTHER" id="PTHR38120:SF1">
    <property type="entry name" value="M PROTEIN, SEROTYPE 2.1"/>
    <property type="match status" value="1"/>
</dbReference>
<feature type="region of interest" description="Disordered" evidence="2">
    <location>
        <begin position="542"/>
        <end position="659"/>
    </location>
</feature>
<feature type="compositionally biased region" description="Low complexity" evidence="2">
    <location>
        <begin position="1"/>
        <end position="30"/>
    </location>
</feature>
<feature type="region of interest" description="Disordered" evidence="2">
    <location>
        <begin position="730"/>
        <end position="788"/>
    </location>
</feature>
<feature type="region of interest" description="Disordered" evidence="2">
    <location>
        <begin position="1"/>
        <end position="90"/>
    </location>
</feature>
<evidence type="ECO:0000256" key="1">
    <source>
        <dbReference type="SAM" id="Coils"/>
    </source>
</evidence>
<feature type="region of interest" description="Disordered" evidence="2">
    <location>
        <begin position="324"/>
        <end position="359"/>
    </location>
</feature>
<reference evidence="3 4" key="1">
    <citation type="submission" date="2017-04" db="EMBL/GenBank/DDBJ databases">
        <title>Genome Sequence of the Model Brown-Rot Fungus Postia placenta SB12.</title>
        <authorList>
            <consortium name="DOE Joint Genome Institute"/>
            <person name="Gaskell J."/>
            <person name="Kersten P."/>
            <person name="Larrondo L.F."/>
            <person name="Canessa P."/>
            <person name="Martinez D."/>
            <person name="Hibbett D."/>
            <person name="Schmoll M."/>
            <person name="Kubicek C.P."/>
            <person name="Martinez A.T."/>
            <person name="Yadav J."/>
            <person name="Master E."/>
            <person name="Magnuson J.K."/>
            <person name="James T."/>
            <person name="Yaver D."/>
            <person name="Berka R."/>
            <person name="Labutti K."/>
            <person name="Lipzen A."/>
            <person name="Aerts A."/>
            <person name="Barry K."/>
            <person name="Henrissat B."/>
            <person name="Blanchette R."/>
            <person name="Grigoriev I."/>
            <person name="Cullen D."/>
        </authorList>
    </citation>
    <scope>NUCLEOTIDE SEQUENCE [LARGE SCALE GENOMIC DNA]</scope>
    <source>
        <strain evidence="3 4">MAD-698-R-SB12</strain>
    </source>
</reference>
<dbReference type="EMBL" id="KZ110591">
    <property type="protein sequence ID" value="OSX67392.1"/>
    <property type="molecule type" value="Genomic_DNA"/>
</dbReference>
<organism evidence="3 4">
    <name type="scientific">Postia placenta MAD-698-R-SB12</name>
    <dbReference type="NCBI Taxonomy" id="670580"/>
    <lineage>
        <taxon>Eukaryota</taxon>
        <taxon>Fungi</taxon>
        <taxon>Dikarya</taxon>
        <taxon>Basidiomycota</taxon>
        <taxon>Agaricomycotina</taxon>
        <taxon>Agaricomycetes</taxon>
        <taxon>Polyporales</taxon>
        <taxon>Adustoporiaceae</taxon>
        <taxon>Rhodonia</taxon>
    </lineage>
</organism>
<dbReference type="PANTHER" id="PTHR38120">
    <property type="entry name" value="EXPRESSED PROTEIN"/>
    <property type="match status" value="1"/>
</dbReference>
<evidence type="ECO:0000256" key="2">
    <source>
        <dbReference type="SAM" id="MobiDB-lite"/>
    </source>
</evidence>
<feature type="compositionally biased region" description="Polar residues" evidence="2">
    <location>
        <begin position="466"/>
        <end position="479"/>
    </location>
</feature>
<feature type="compositionally biased region" description="Basic and acidic residues" evidence="2">
    <location>
        <begin position="342"/>
        <end position="351"/>
    </location>
</feature>